<feature type="compositionally biased region" description="Polar residues" evidence="1">
    <location>
        <begin position="1"/>
        <end position="11"/>
    </location>
</feature>
<feature type="compositionally biased region" description="Low complexity" evidence="1">
    <location>
        <begin position="27"/>
        <end position="36"/>
    </location>
</feature>
<protein>
    <submittedName>
        <fullName evidence="2">Uncharacterized protein</fullName>
    </submittedName>
</protein>
<evidence type="ECO:0000313" key="2">
    <source>
        <dbReference type="EMBL" id="WAN69910.1"/>
    </source>
</evidence>
<gene>
    <name evidence="2" type="ORF">BJP36_38115</name>
</gene>
<evidence type="ECO:0000256" key="1">
    <source>
        <dbReference type="SAM" id="MobiDB-lite"/>
    </source>
</evidence>
<feature type="compositionally biased region" description="Basic and acidic residues" evidence="1">
    <location>
        <begin position="44"/>
        <end position="53"/>
    </location>
</feature>
<feature type="region of interest" description="Disordered" evidence="1">
    <location>
        <begin position="1"/>
        <end position="53"/>
    </location>
</feature>
<reference evidence="2" key="2">
    <citation type="submission" date="2022-10" db="EMBL/GenBank/DDBJ databases">
        <authorList>
            <person name="Ngo T.-E."/>
        </authorList>
    </citation>
    <scope>NUCLEOTIDE SEQUENCE</scope>
    <source>
        <strain evidence="2">JHB</strain>
    </source>
</reference>
<dbReference type="AlphaFoldDB" id="A0A9Q9SUJ9"/>
<dbReference type="Proteomes" id="UP000176944">
    <property type="component" value="Chromosome"/>
</dbReference>
<dbReference type="EMBL" id="CP017708">
    <property type="protein sequence ID" value="WAN69910.1"/>
    <property type="molecule type" value="Genomic_DNA"/>
</dbReference>
<reference evidence="2" key="1">
    <citation type="journal article" date="2017" name="Proc. Natl. Acad. Sci. U.S.A.">
        <title>Comparative genomics uncovers the prolific and distinctive metabolic potential of the cyanobacterial genus Moorea.</title>
        <authorList>
            <person name="Leao T."/>
            <person name="Castelao G."/>
            <person name="Korobeynikov A."/>
            <person name="Monroe E.A."/>
            <person name="Podell S."/>
            <person name="Glukhov E."/>
            <person name="Allen E.E."/>
            <person name="Gerwick W.H."/>
            <person name="Gerwick L."/>
        </authorList>
    </citation>
    <scope>NUCLEOTIDE SEQUENCE</scope>
    <source>
        <strain evidence="2">JHB</strain>
    </source>
</reference>
<organism evidence="2">
    <name type="scientific">Moorena producens (strain JHB)</name>
    <dbReference type="NCBI Taxonomy" id="1454205"/>
    <lineage>
        <taxon>Bacteria</taxon>
        <taxon>Bacillati</taxon>
        <taxon>Cyanobacteriota</taxon>
        <taxon>Cyanophyceae</taxon>
        <taxon>Coleofasciculales</taxon>
        <taxon>Coleofasciculaceae</taxon>
        <taxon>Moorena</taxon>
    </lineage>
</organism>
<sequence length="53" mass="5562">MVYSQSDSGRNGQVIAAGIGNRGSGIGNRESGIGNRESGIGNRESGEELRRVR</sequence>
<accession>A0A9Q9SUJ9</accession>
<name>A0A9Q9SUJ9_MOOP1</name>
<proteinExistence type="predicted"/>